<dbReference type="Proteomes" id="UP000266723">
    <property type="component" value="Unassembled WGS sequence"/>
</dbReference>
<name>A0ABQ7BRL3_BRACR</name>
<organism evidence="1 2">
    <name type="scientific">Brassica cretica</name>
    <name type="common">Mustard</name>
    <dbReference type="NCBI Taxonomy" id="69181"/>
    <lineage>
        <taxon>Eukaryota</taxon>
        <taxon>Viridiplantae</taxon>
        <taxon>Streptophyta</taxon>
        <taxon>Embryophyta</taxon>
        <taxon>Tracheophyta</taxon>
        <taxon>Spermatophyta</taxon>
        <taxon>Magnoliopsida</taxon>
        <taxon>eudicotyledons</taxon>
        <taxon>Gunneridae</taxon>
        <taxon>Pentapetalae</taxon>
        <taxon>rosids</taxon>
        <taxon>malvids</taxon>
        <taxon>Brassicales</taxon>
        <taxon>Brassicaceae</taxon>
        <taxon>Brassiceae</taxon>
        <taxon>Brassica</taxon>
    </lineage>
</organism>
<keyword evidence="2" id="KW-1185">Reference proteome</keyword>
<reference evidence="1 2" key="1">
    <citation type="journal article" date="2020" name="BMC Genomics">
        <title>Intraspecific diversification of the crop wild relative Brassica cretica Lam. using demographic model selection.</title>
        <authorList>
            <person name="Kioukis A."/>
            <person name="Michalopoulou V.A."/>
            <person name="Briers L."/>
            <person name="Pirintsos S."/>
            <person name="Studholme D.J."/>
            <person name="Pavlidis P."/>
            <person name="Sarris P.F."/>
        </authorList>
    </citation>
    <scope>NUCLEOTIDE SEQUENCE [LARGE SCALE GENOMIC DNA]</scope>
    <source>
        <strain evidence="2">cv. PFS-1207/04</strain>
    </source>
</reference>
<evidence type="ECO:0008006" key="3">
    <source>
        <dbReference type="Google" id="ProtNLM"/>
    </source>
</evidence>
<evidence type="ECO:0000313" key="1">
    <source>
        <dbReference type="EMBL" id="KAF3542514.1"/>
    </source>
</evidence>
<comment type="caution">
    <text evidence="1">The sequence shown here is derived from an EMBL/GenBank/DDBJ whole genome shotgun (WGS) entry which is preliminary data.</text>
</comment>
<protein>
    <recommendedName>
        <fullName evidence="3">NYN domain-containing protein</fullName>
    </recommendedName>
</protein>
<sequence>MSEDKTYVFWNMDDYPIPDGVAPLDVVRNIKSALHRIGFPWCVQLCGDCQTYTQEPAAQGSRSRNNVAAFIDSPDNTALSYVDSLANSMQVIGGMERPSCHVHGSLIGADVFGWTIAYKPFTDDKEEDAYSCH</sequence>
<proteinExistence type="predicted"/>
<evidence type="ECO:0000313" key="2">
    <source>
        <dbReference type="Proteomes" id="UP000266723"/>
    </source>
</evidence>
<dbReference type="EMBL" id="QGKV02000832">
    <property type="protein sequence ID" value="KAF3542514.1"/>
    <property type="molecule type" value="Genomic_DNA"/>
</dbReference>
<gene>
    <name evidence="1" type="ORF">DY000_02009466</name>
</gene>
<accession>A0ABQ7BRL3</accession>